<dbReference type="EMBL" id="BGZN01000023">
    <property type="protein sequence ID" value="GBR73876.1"/>
    <property type="molecule type" value="Genomic_DNA"/>
</dbReference>
<dbReference type="AlphaFoldDB" id="A0A388TAV0"/>
<sequence length="212" mass="23361">MKKLFLASYFSGAASLFAEFTENTCAGKKVVFIATASLSEKVTFYVDADKKALAKLGLLIDELEISTASRKEITSKITSADYVFVEAGNTFFLLQELKRTGADKLIRQHINKGKLYIGSSAGAMVVSKNIEYVKHMDNPAAAKDLHDDFAALAIVDFCVVPHFTNFPFQKAAQKIVDLYSDKLDLRPISNNQAVIVVGRKAKTVTAKNRKKK</sequence>
<reference evidence="5 6" key="1">
    <citation type="journal article" date="2019" name="ISME J.">
        <title>Genome analyses of uncultured TG2/ZB3 bacteria in 'Margulisbacteria' specifically attached to ectosymbiotic spirochetes of protists in the termite gut.</title>
        <authorList>
            <person name="Utami Y.D."/>
            <person name="Kuwahara H."/>
            <person name="Igai K."/>
            <person name="Murakami T."/>
            <person name="Sugaya K."/>
            <person name="Morikawa T."/>
            <person name="Nagura Y."/>
            <person name="Yuki M."/>
            <person name="Deevong P."/>
            <person name="Inoue T."/>
            <person name="Kihara K."/>
            <person name="Lo N."/>
            <person name="Yamada A."/>
            <person name="Ohkuma M."/>
            <person name="Hongoh Y."/>
        </authorList>
    </citation>
    <scope>NUCLEOTIDE SEQUENCE [LARGE SCALE GENOMIC DNA]</scope>
    <source>
        <strain evidence="5">NkOx7-01</strain>
    </source>
</reference>
<protein>
    <submittedName>
        <fullName evidence="5">Alpha-aspartyl dipeptidase peptidase E</fullName>
    </submittedName>
</protein>
<dbReference type="PANTHER" id="PTHR20842">
    <property type="entry name" value="PROTEASE S51 ALPHA-ASPARTYL DIPEPTIDASE"/>
    <property type="match status" value="1"/>
</dbReference>
<keyword evidence="4" id="KW-0720">Serine protease</keyword>
<dbReference type="Pfam" id="PF03575">
    <property type="entry name" value="Peptidase_S51"/>
    <property type="match status" value="1"/>
</dbReference>
<comment type="caution">
    <text evidence="5">The sequence shown here is derived from an EMBL/GenBank/DDBJ whole genome shotgun (WGS) entry which is preliminary data.</text>
</comment>
<dbReference type="GO" id="GO:0006508">
    <property type="term" value="P:proteolysis"/>
    <property type="evidence" value="ECO:0007669"/>
    <property type="project" value="UniProtKB-KW"/>
</dbReference>
<keyword evidence="6" id="KW-1185">Reference proteome</keyword>
<accession>A0A388TAV0</accession>
<dbReference type="InterPro" id="IPR029062">
    <property type="entry name" value="Class_I_gatase-like"/>
</dbReference>
<dbReference type="PANTHER" id="PTHR20842:SF0">
    <property type="entry name" value="ALPHA-ASPARTYL DIPEPTIDASE"/>
    <property type="match status" value="1"/>
</dbReference>
<evidence type="ECO:0000256" key="4">
    <source>
        <dbReference type="ARBA" id="ARBA00022825"/>
    </source>
</evidence>
<evidence type="ECO:0000313" key="5">
    <source>
        <dbReference type="EMBL" id="GBR73876.1"/>
    </source>
</evidence>
<comment type="similarity">
    <text evidence="1">Belongs to the peptidase S51 family.</text>
</comment>
<organism evidence="5 6">
    <name type="scientific">Termititenax aidoneus</name>
    <dbReference type="NCBI Taxonomy" id="2218524"/>
    <lineage>
        <taxon>Bacteria</taxon>
        <taxon>Bacillati</taxon>
        <taxon>Candidatus Margulisiibacteriota</taxon>
        <taxon>Candidatus Termititenacia</taxon>
        <taxon>Candidatus Termititenacales</taxon>
        <taxon>Candidatus Termititenacaceae</taxon>
        <taxon>Candidatus Termititenax</taxon>
    </lineage>
</organism>
<name>A0A388TAV0_TERA1</name>
<evidence type="ECO:0000256" key="1">
    <source>
        <dbReference type="ARBA" id="ARBA00006534"/>
    </source>
</evidence>
<keyword evidence="2" id="KW-0645">Protease</keyword>
<dbReference type="SUPFAM" id="SSF52317">
    <property type="entry name" value="Class I glutamine amidotransferase-like"/>
    <property type="match status" value="1"/>
</dbReference>
<evidence type="ECO:0000256" key="3">
    <source>
        <dbReference type="ARBA" id="ARBA00022801"/>
    </source>
</evidence>
<evidence type="ECO:0000256" key="2">
    <source>
        <dbReference type="ARBA" id="ARBA00022670"/>
    </source>
</evidence>
<proteinExistence type="inferred from homology"/>
<dbReference type="Proteomes" id="UP000269352">
    <property type="component" value="Unassembled WGS sequence"/>
</dbReference>
<dbReference type="InterPro" id="IPR005320">
    <property type="entry name" value="Peptidase_S51"/>
</dbReference>
<keyword evidence="3" id="KW-0378">Hydrolase</keyword>
<gene>
    <name evidence="5" type="primary">pepE</name>
    <name evidence="5" type="ORF">NO1_1148</name>
</gene>
<dbReference type="GO" id="GO:0008236">
    <property type="term" value="F:serine-type peptidase activity"/>
    <property type="evidence" value="ECO:0007669"/>
    <property type="project" value="UniProtKB-KW"/>
</dbReference>
<evidence type="ECO:0000313" key="6">
    <source>
        <dbReference type="Proteomes" id="UP000269352"/>
    </source>
</evidence>
<dbReference type="Gene3D" id="3.40.50.880">
    <property type="match status" value="1"/>
</dbReference>